<evidence type="ECO:0000256" key="1">
    <source>
        <dbReference type="SAM" id="MobiDB-lite"/>
    </source>
</evidence>
<keyword evidence="3" id="KW-1185">Reference proteome</keyword>
<reference evidence="2 3" key="1">
    <citation type="submission" date="2021-06" db="EMBL/GenBank/DDBJ databases">
        <title>Chromosome-level genome assembly of the red-tail catfish (Hemibagrus wyckioides).</title>
        <authorList>
            <person name="Shao F."/>
        </authorList>
    </citation>
    <scope>NUCLEOTIDE SEQUENCE [LARGE SCALE GENOMIC DNA]</scope>
    <source>
        <strain evidence="2">EC202008001</strain>
        <tissue evidence="2">Blood</tissue>
    </source>
</reference>
<dbReference type="Proteomes" id="UP000824219">
    <property type="component" value="Linkage Group LG27"/>
</dbReference>
<feature type="region of interest" description="Disordered" evidence="1">
    <location>
        <begin position="1"/>
        <end position="75"/>
    </location>
</feature>
<evidence type="ECO:0000313" key="2">
    <source>
        <dbReference type="EMBL" id="KAG7315248.1"/>
    </source>
</evidence>
<gene>
    <name evidence="2" type="ORF">KOW79_021336</name>
</gene>
<name>A0A9D3N2P4_9TELE</name>
<evidence type="ECO:0000313" key="3">
    <source>
        <dbReference type="Proteomes" id="UP000824219"/>
    </source>
</evidence>
<comment type="caution">
    <text evidence="2">The sequence shown here is derived from an EMBL/GenBank/DDBJ whole genome shotgun (WGS) entry which is preliminary data.</text>
</comment>
<proteinExistence type="predicted"/>
<sequence length="100" mass="11385">MTKAEPEDRATSSGSARSTEGQKKREARLATSSAGTEARRCPPRKPKSGTVSPTETEAERRHQTPERQEKQIRDLRLWNCEQSKKKISNMNFDAWEQHSS</sequence>
<dbReference type="AlphaFoldDB" id="A0A9D3N2P4"/>
<accession>A0A9D3N2P4</accession>
<dbReference type="EMBL" id="JAHKSW010000027">
    <property type="protein sequence ID" value="KAG7315248.1"/>
    <property type="molecule type" value="Genomic_DNA"/>
</dbReference>
<feature type="compositionally biased region" description="Basic and acidic residues" evidence="1">
    <location>
        <begin position="1"/>
        <end position="10"/>
    </location>
</feature>
<feature type="compositionally biased region" description="Basic and acidic residues" evidence="1">
    <location>
        <begin position="57"/>
        <end position="75"/>
    </location>
</feature>
<organism evidence="2 3">
    <name type="scientific">Hemibagrus wyckioides</name>
    <dbReference type="NCBI Taxonomy" id="337641"/>
    <lineage>
        <taxon>Eukaryota</taxon>
        <taxon>Metazoa</taxon>
        <taxon>Chordata</taxon>
        <taxon>Craniata</taxon>
        <taxon>Vertebrata</taxon>
        <taxon>Euteleostomi</taxon>
        <taxon>Actinopterygii</taxon>
        <taxon>Neopterygii</taxon>
        <taxon>Teleostei</taxon>
        <taxon>Ostariophysi</taxon>
        <taxon>Siluriformes</taxon>
        <taxon>Bagridae</taxon>
        <taxon>Hemibagrus</taxon>
    </lineage>
</organism>
<protein>
    <submittedName>
        <fullName evidence="2">Uncharacterized protein</fullName>
    </submittedName>
</protein>